<dbReference type="OrthoDB" id="5289285at2"/>
<evidence type="ECO:0000313" key="5">
    <source>
        <dbReference type="EMBL" id="GBG14609.1"/>
    </source>
</evidence>
<name>A0A2R5F9W0_9PROT</name>
<dbReference type="PANTHER" id="PTHR30258:SF1">
    <property type="entry name" value="PROTEIN TRANSPORT PROTEIN HOFB HOMOLOG"/>
    <property type="match status" value="1"/>
</dbReference>
<dbReference type="GO" id="GO:0005886">
    <property type="term" value="C:plasma membrane"/>
    <property type="evidence" value="ECO:0007669"/>
    <property type="project" value="TreeGrafter"/>
</dbReference>
<sequence>MAELKTQRLRTGEILVEQGVITQAQLDIALQEQRARQGSMASLPIAEILVRNRFCTREQAETAVAQTVEGGVSGLFNTLLPQSICKRFGVLPERMEEGCLIVKAASPLTEAQREVLRQACLLPATSLKVRAVSKGVLEKESAKLFVDTLVLADCLENLRRNEPTGQLIQAAINALMKEALDVRASDILLDYKGDLDSWISWRVDGVLLRKYLVPRRVMGPLVIRIKTEAGMDASETRREQDGRIHHQYAGRIMDFRVSSLPILGGEGLSLRVLDAESLPDLGQMFPYQPDMLTALQSYLRIREKRGGLILLSGQTGSGKTTTLNGMARLLPRERINLVTIENPVELDLPFGRQFQPNEMIGQNMAQIERTLLRQDPDVVVIGEIRDADSACTALKMIESGHLVLTTVHAESPWQALLRVVSIAAERESREWATFVISQFLKLSINQSLWAKPCEVCSVPVPGGVRLNPAGCPHCSNGRRGRVLVHDTVLMGPQAGEIERHELQLALQSGSAKMLSDVQQQPGVRRITRESVVRLMIANKKLAIEDANEFDEAHAVDAAKAAEQEALNA</sequence>
<dbReference type="PROSITE" id="PS00662">
    <property type="entry name" value="T2SP_E"/>
    <property type="match status" value="1"/>
</dbReference>
<dbReference type="SMART" id="SM00382">
    <property type="entry name" value="AAA"/>
    <property type="match status" value="1"/>
</dbReference>
<evidence type="ECO:0000256" key="1">
    <source>
        <dbReference type="ARBA" id="ARBA00006611"/>
    </source>
</evidence>
<dbReference type="Gene3D" id="3.30.450.90">
    <property type="match status" value="1"/>
</dbReference>
<dbReference type="RefSeq" id="WP_109015799.1">
    <property type="nucleotide sequence ID" value="NZ_BDOQ01000008.1"/>
</dbReference>
<reference evidence="5 6" key="1">
    <citation type="journal article" date="2018" name="Environ. Microbiol.">
        <title>Isolation and genomic characterization of Novimethylophilus kurashikiensis gen. nov. sp. nov., a new lanthanide-dependent methylotrophic species of Methylophilaceae.</title>
        <authorList>
            <person name="Lv H."/>
            <person name="Sahin N."/>
            <person name="Tani A."/>
        </authorList>
    </citation>
    <scope>NUCLEOTIDE SEQUENCE [LARGE SCALE GENOMIC DNA]</scope>
    <source>
        <strain evidence="5 6">La2-4</strain>
    </source>
</reference>
<proteinExistence type="inferred from homology"/>
<gene>
    <name evidence="5" type="primary">pilB</name>
    <name evidence="5" type="ORF">NMK_2208</name>
</gene>
<keyword evidence="3" id="KW-0067">ATP-binding</keyword>
<dbReference type="Gene3D" id="3.40.50.300">
    <property type="entry name" value="P-loop containing nucleotide triphosphate hydrolases"/>
    <property type="match status" value="1"/>
</dbReference>
<comment type="similarity">
    <text evidence="1">Belongs to the GSP E family.</text>
</comment>
<keyword evidence="6" id="KW-1185">Reference proteome</keyword>
<accession>A0A2R5F9W0</accession>
<dbReference type="AlphaFoldDB" id="A0A2R5F9W0"/>
<feature type="domain" description="Bacterial type II secretion system protein E" evidence="4">
    <location>
        <begin position="372"/>
        <end position="386"/>
    </location>
</feature>
<dbReference type="SUPFAM" id="SSF52540">
    <property type="entry name" value="P-loop containing nucleoside triphosphate hydrolases"/>
    <property type="match status" value="1"/>
</dbReference>
<evidence type="ECO:0000313" key="6">
    <source>
        <dbReference type="Proteomes" id="UP000245081"/>
    </source>
</evidence>
<dbReference type="InterPro" id="IPR003593">
    <property type="entry name" value="AAA+_ATPase"/>
</dbReference>
<dbReference type="SUPFAM" id="SSF160246">
    <property type="entry name" value="EspE N-terminal domain-like"/>
    <property type="match status" value="1"/>
</dbReference>
<comment type="caution">
    <text evidence="5">The sequence shown here is derived from an EMBL/GenBank/DDBJ whole genome shotgun (WGS) entry which is preliminary data.</text>
</comment>
<dbReference type="GO" id="GO:0016887">
    <property type="term" value="F:ATP hydrolysis activity"/>
    <property type="evidence" value="ECO:0007669"/>
    <property type="project" value="TreeGrafter"/>
</dbReference>
<organism evidence="5 6">
    <name type="scientific">Novimethylophilus kurashikiensis</name>
    <dbReference type="NCBI Taxonomy" id="1825523"/>
    <lineage>
        <taxon>Bacteria</taxon>
        <taxon>Pseudomonadati</taxon>
        <taxon>Pseudomonadota</taxon>
        <taxon>Betaproteobacteria</taxon>
        <taxon>Nitrosomonadales</taxon>
        <taxon>Methylophilaceae</taxon>
        <taxon>Novimethylophilus</taxon>
    </lineage>
</organism>
<dbReference type="Pfam" id="PF00437">
    <property type="entry name" value="T2SSE"/>
    <property type="match status" value="1"/>
</dbReference>
<evidence type="ECO:0000256" key="3">
    <source>
        <dbReference type="ARBA" id="ARBA00022840"/>
    </source>
</evidence>
<keyword evidence="2" id="KW-0547">Nucleotide-binding</keyword>
<dbReference type="Proteomes" id="UP000245081">
    <property type="component" value="Unassembled WGS sequence"/>
</dbReference>
<protein>
    <submittedName>
        <fullName evidence="5">Type IV pilus assembly protein PilB</fullName>
    </submittedName>
</protein>
<dbReference type="InterPro" id="IPR037257">
    <property type="entry name" value="T2SS_E_N_sf"/>
</dbReference>
<dbReference type="PANTHER" id="PTHR30258">
    <property type="entry name" value="TYPE II SECRETION SYSTEM PROTEIN GSPE-RELATED"/>
    <property type="match status" value="1"/>
</dbReference>
<dbReference type="InterPro" id="IPR027417">
    <property type="entry name" value="P-loop_NTPase"/>
</dbReference>
<dbReference type="EMBL" id="BDOQ01000008">
    <property type="protein sequence ID" value="GBG14609.1"/>
    <property type="molecule type" value="Genomic_DNA"/>
</dbReference>
<dbReference type="InterPro" id="IPR001482">
    <property type="entry name" value="T2SS/T4SS_dom"/>
</dbReference>
<dbReference type="GO" id="GO:0005524">
    <property type="term" value="F:ATP binding"/>
    <property type="evidence" value="ECO:0007669"/>
    <property type="project" value="UniProtKB-KW"/>
</dbReference>
<evidence type="ECO:0000259" key="4">
    <source>
        <dbReference type="PROSITE" id="PS00662"/>
    </source>
</evidence>
<evidence type="ECO:0000256" key="2">
    <source>
        <dbReference type="ARBA" id="ARBA00022741"/>
    </source>
</evidence>